<accession>A0A919V7F3</accession>
<gene>
    <name evidence="1" type="ORF">Ssi02_32620</name>
</gene>
<proteinExistence type="predicted"/>
<dbReference type="AlphaFoldDB" id="A0A919V7F3"/>
<protein>
    <submittedName>
        <fullName evidence="1">Uncharacterized protein</fullName>
    </submittedName>
</protein>
<keyword evidence="2" id="KW-1185">Reference proteome</keyword>
<organism evidence="1 2">
    <name type="scientific">Sinosporangium siamense</name>
    <dbReference type="NCBI Taxonomy" id="1367973"/>
    <lineage>
        <taxon>Bacteria</taxon>
        <taxon>Bacillati</taxon>
        <taxon>Actinomycetota</taxon>
        <taxon>Actinomycetes</taxon>
        <taxon>Streptosporangiales</taxon>
        <taxon>Streptosporangiaceae</taxon>
        <taxon>Sinosporangium</taxon>
    </lineage>
</organism>
<sequence length="174" mass="17933">MIKHTLSVKPLLTSACPSAPANAKPVFVNARMLGLAAHSAMEAPPSLTIALPASCDGRWQAGLGKLRHVEFVALGGEVVSTGAVSTGLGATSELGMSVAGLRRRDAQAFAEAAYEAAPTQTEGPADVDALLGDDIEAMPALAEAFGNLTQQTANGGLRLTQQCDPNTWRQPVIT</sequence>
<reference evidence="1" key="1">
    <citation type="submission" date="2021-01" db="EMBL/GenBank/DDBJ databases">
        <title>Whole genome shotgun sequence of Sinosporangium siamense NBRC 109515.</title>
        <authorList>
            <person name="Komaki H."/>
            <person name="Tamura T."/>
        </authorList>
    </citation>
    <scope>NUCLEOTIDE SEQUENCE</scope>
    <source>
        <strain evidence="1">NBRC 109515</strain>
    </source>
</reference>
<evidence type="ECO:0000313" key="1">
    <source>
        <dbReference type="EMBL" id="GII93031.1"/>
    </source>
</evidence>
<comment type="caution">
    <text evidence="1">The sequence shown here is derived from an EMBL/GenBank/DDBJ whole genome shotgun (WGS) entry which is preliminary data.</text>
</comment>
<dbReference type="EMBL" id="BOOW01000020">
    <property type="protein sequence ID" value="GII93031.1"/>
    <property type="molecule type" value="Genomic_DNA"/>
</dbReference>
<name>A0A919V7F3_9ACTN</name>
<dbReference type="RefSeq" id="WP_204026275.1">
    <property type="nucleotide sequence ID" value="NZ_BOOW01000020.1"/>
</dbReference>
<dbReference type="Proteomes" id="UP000606172">
    <property type="component" value="Unassembled WGS sequence"/>
</dbReference>
<evidence type="ECO:0000313" key="2">
    <source>
        <dbReference type="Proteomes" id="UP000606172"/>
    </source>
</evidence>